<evidence type="ECO:0000313" key="1">
    <source>
        <dbReference type="EMBL" id="EME27653.1"/>
    </source>
</evidence>
<proteinExistence type="predicted"/>
<dbReference type="Proteomes" id="UP000030680">
    <property type="component" value="Unassembled WGS sequence"/>
</dbReference>
<keyword evidence="2" id="KW-1185">Reference proteome</keyword>
<dbReference type="Pfam" id="PF09725">
    <property type="entry name" value="Fra10Ac1"/>
    <property type="match status" value="1"/>
</dbReference>
<accession>M2XVG7</accession>
<dbReference type="eggNOG" id="KOG1297">
    <property type="taxonomic scope" value="Eukaryota"/>
</dbReference>
<dbReference type="GeneID" id="17086542"/>
<dbReference type="OrthoDB" id="197967at2759"/>
<dbReference type="OMA" id="NTRCALH"/>
<protein>
    <recommendedName>
        <fullName evidence="3">Folate-sensitive fragile site protein Fra10Ac1</fullName>
    </recommendedName>
</protein>
<sequence length="171" mass="20341">MSRKIPKEPTTRPAFNAYEKHVRDINNFVIPYQRENKYKKVVGETDLDVLKREYRFIRESEEEDAKSWETRLARRHYERLYKDYAIAELSQWREGSVGFRWLNQTEVLQGKGYSCCAATDCDSASELNTFEVPFTYEEDGETKATLVKVRLCRSCQVKMRESYRIAREKLK</sequence>
<dbReference type="KEGG" id="gsl:Gasu_47970"/>
<organism evidence="1 2">
    <name type="scientific">Galdieria sulphuraria</name>
    <name type="common">Red alga</name>
    <dbReference type="NCBI Taxonomy" id="130081"/>
    <lineage>
        <taxon>Eukaryota</taxon>
        <taxon>Rhodophyta</taxon>
        <taxon>Bangiophyceae</taxon>
        <taxon>Galdieriales</taxon>
        <taxon>Galdieriaceae</taxon>
        <taxon>Galdieria</taxon>
    </lineage>
</organism>
<name>M2XVG7_GALSU</name>
<gene>
    <name evidence="1" type="ORF">Gasu_47970</name>
</gene>
<dbReference type="RefSeq" id="XP_005704173.1">
    <property type="nucleotide sequence ID" value="XM_005704116.1"/>
</dbReference>
<dbReference type="AlphaFoldDB" id="M2XVG7"/>
<reference evidence="2" key="1">
    <citation type="journal article" date="2013" name="Science">
        <title>Gene transfer from bacteria and archaea facilitated evolution of an extremophilic eukaryote.</title>
        <authorList>
            <person name="Schonknecht G."/>
            <person name="Chen W.H."/>
            <person name="Ternes C.M."/>
            <person name="Barbier G.G."/>
            <person name="Shrestha R.P."/>
            <person name="Stanke M."/>
            <person name="Brautigam A."/>
            <person name="Baker B.J."/>
            <person name="Banfield J.F."/>
            <person name="Garavito R.M."/>
            <person name="Carr K."/>
            <person name="Wilkerson C."/>
            <person name="Rensing S.A."/>
            <person name="Gagneul D."/>
            <person name="Dickenson N.E."/>
            <person name="Oesterhelt C."/>
            <person name="Lercher M.J."/>
            <person name="Weber A.P."/>
        </authorList>
    </citation>
    <scope>NUCLEOTIDE SEQUENCE [LARGE SCALE GENOMIC DNA]</scope>
    <source>
        <strain evidence="2">074W</strain>
    </source>
</reference>
<dbReference type="STRING" id="130081.M2XVG7"/>
<dbReference type="InterPro" id="IPR019129">
    <property type="entry name" value="Folate-sensitive_fs_Fra10Ac1"/>
</dbReference>
<evidence type="ECO:0000313" key="2">
    <source>
        <dbReference type="Proteomes" id="UP000030680"/>
    </source>
</evidence>
<evidence type="ECO:0008006" key="3">
    <source>
        <dbReference type="Google" id="ProtNLM"/>
    </source>
</evidence>
<dbReference type="EMBL" id="KB454529">
    <property type="protein sequence ID" value="EME27653.1"/>
    <property type="molecule type" value="Genomic_DNA"/>
</dbReference>
<dbReference type="Gramene" id="EME27653">
    <property type="protein sequence ID" value="EME27653"/>
    <property type="gene ID" value="Gasu_47970"/>
</dbReference>